<dbReference type="RefSeq" id="WP_138095308.1">
    <property type="nucleotide sequence ID" value="NZ_CP040428.1"/>
</dbReference>
<evidence type="ECO:0000313" key="3">
    <source>
        <dbReference type="EMBL" id="QCT19424.1"/>
    </source>
</evidence>
<gene>
    <name evidence="3" type="ORF">FEM41_07050</name>
</gene>
<reference evidence="3 4" key="1">
    <citation type="submission" date="2019-05" db="EMBL/GenBank/DDBJ databases">
        <title>Complete genome sequence of Izhakiella calystegiae KSNA2, an endophyte isolated from beach morning glory (Calystegia soldanella).</title>
        <authorList>
            <person name="Jiang L."/>
            <person name="Jeong J.C."/>
            <person name="Kim C.Y."/>
            <person name="Kim D.H."/>
            <person name="Kim S.W."/>
            <person name="Lee j."/>
        </authorList>
    </citation>
    <scope>NUCLEOTIDE SEQUENCE [LARGE SCALE GENOMIC DNA]</scope>
    <source>
        <strain evidence="3 4">KSNA2</strain>
    </source>
</reference>
<dbReference type="EMBL" id="CP040428">
    <property type="protein sequence ID" value="QCT19424.1"/>
    <property type="molecule type" value="Genomic_DNA"/>
</dbReference>
<evidence type="ECO:0000313" key="4">
    <source>
        <dbReference type="Proteomes" id="UP000302163"/>
    </source>
</evidence>
<proteinExistence type="inferred from homology"/>
<dbReference type="Pfam" id="PF04519">
    <property type="entry name" value="Bactofilin"/>
    <property type="match status" value="1"/>
</dbReference>
<dbReference type="PANTHER" id="PTHR35024">
    <property type="entry name" value="HYPOTHETICAL CYTOSOLIC PROTEIN"/>
    <property type="match status" value="1"/>
</dbReference>
<evidence type="ECO:0000256" key="2">
    <source>
        <dbReference type="SAM" id="Phobius"/>
    </source>
</evidence>
<dbReference type="InterPro" id="IPR007607">
    <property type="entry name" value="BacA/B"/>
</dbReference>
<keyword evidence="2" id="KW-1133">Transmembrane helix</keyword>
<dbReference type="PANTHER" id="PTHR35024:SF4">
    <property type="entry name" value="POLYMER-FORMING CYTOSKELETAL PROTEIN"/>
    <property type="match status" value="1"/>
</dbReference>
<comment type="similarity">
    <text evidence="1">Belongs to the bactofilin family.</text>
</comment>
<keyword evidence="2" id="KW-0812">Transmembrane</keyword>
<evidence type="ECO:0000256" key="1">
    <source>
        <dbReference type="ARBA" id="ARBA00044755"/>
    </source>
</evidence>
<dbReference type="Proteomes" id="UP000302163">
    <property type="component" value="Chromosome"/>
</dbReference>
<dbReference type="KEGG" id="izh:FEM41_07050"/>
<organism evidence="3 4">
    <name type="scientific">Jejubacter calystegiae</name>
    <dbReference type="NCBI Taxonomy" id="2579935"/>
    <lineage>
        <taxon>Bacteria</taxon>
        <taxon>Pseudomonadati</taxon>
        <taxon>Pseudomonadota</taxon>
        <taxon>Gammaproteobacteria</taxon>
        <taxon>Enterobacterales</taxon>
        <taxon>Enterobacteriaceae</taxon>
        <taxon>Jejubacter</taxon>
    </lineage>
</organism>
<name>A0A4P8YIK5_9ENTR</name>
<keyword evidence="4" id="KW-1185">Reference proteome</keyword>
<feature type="transmembrane region" description="Helical" evidence="2">
    <location>
        <begin position="34"/>
        <end position="52"/>
    </location>
</feature>
<feature type="transmembrane region" description="Helical" evidence="2">
    <location>
        <begin position="9"/>
        <end position="28"/>
    </location>
</feature>
<dbReference type="AlphaFoldDB" id="A0A4P8YIK5"/>
<sequence length="237" mass="25768">MPGRVTQSCLYGIWLAWSGAIVCYVVPYDGLFTISVSVMAGLCLFLLVYKLFSGRRSFRMFNSKQSEMNMESLPLAGEVDATKTLRKLALESAESVFPKESGECVVAPGTIFRGAIVSESDIVINGSVEGDISCLGMVQIGENGIIIGNVTGCKVMLDGYLNGSCRANTVTVMTNGRMEGDIFSHELSVERGGIFIGASHYIEEMARIEINTVAEKAMPTAGSLPDESHPKKWRWMK</sequence>
<accession>A0A4P8YIK5</accession>
<protein>
    <submittedName>
        <fullName evidence="3">Polymer-forming cytoskeletal protein</fullName>
    </submittedName>
</protein>
<keyword evidence="2" id="KW-0472">Membrane</keyword>
<dbReference type="OrthoDB" id="5593698at2"/>